<dbReference type="AlphaFoldDB" id="A0A0H3N1A4"/>
<evidence type="ECO:0000313" key="9">
    <source>
        <dbReference type="Proteomes" id="UP000002068"/>
    </source>
</evidence>
<dbReference type="Proteomes" id="UP000002068">
    <property type="component" value="Chromosome"/>
</dbReference>
<evidence type="ECO:0000313" key="8">
    <source>
        <dbReference type="EMBL" id="CBA62267.1"/>
    </source>
</evidence>
<dbReference type="InterPro" id="IPR000223">
    <property type="entry name" value="Pept_S26A_signal_pept_1"/>
</dbReference>
<dbReference type="PANTHER" id="PTHR43390">
    <property type="entry name" value="SIGNAL PEPTIDASE I"/>
    <property type="match status" value="1"/>
</dbReference>
<evidence type="ECO:0000256" key="4">
    <source>
        <dbReference type="ARBA" id="ARBA00022801"/>
    </source>
</evidence>
<dbReference type="HOGENOM" id="CLU_028723_5_3_9"/>
<evidence type="ECO:0000256" key="1">
    <source>
        <dbReference type="ARBA" id="ARBA00004401"/>
    </source>
</evidence>
<comment type="subcellular location">
    <subcellularLocation>
        <location evidence="1">Cell membrane</location>
        <topology evidence="1">Single-pass type II membrane protein</topology>
    </subcellularLocation>
    <subcellularLocation>
        <location evidence="6">Membrane</location>
        <topology evidence="6">Single-pass type II membrane protein</topology>
    </subcellularLocation>
</comment>
<dbReference type="PRINTS" id="PR00727">
    <property type="entry name" value="LEADERPTASE"/>
</dbReference>
<dbReference type="Pfam" id="PF10502">
    <property type="entry name" value="Peptidase_S26"/>
    <property type="match status" value="1"/>
</dbReference>
<keyword evidence="3 6" id="KW-0645">Protease</keyword>
<feature type="domain" description="Peptidase S26" evidence="7">
    <location>
        <begin position="14"/>
        <end position="172"/>
    </location>
</feature>
<comment type="similarity">
    <text evidence="2 6">Belongs to the peptidase S26 family.</text>
</comment>
<protein>
    <recommendedName>
        <fullName evidence="6">Signal peptidase I</fullName>
        <ecNumber evidence="6">3.4.21.89</ecNumber>
    </recommendedName>
</protein>
<evidence type="ECO:0000256" key="6">
    <source>
        <dbReference type="RuleBase" id="RU362042"/>
    </source>
</evidence>
<dbReference type="SUPFAM" id="SSF51306">
    <property type="entry name" value="LexA/Signal peptidase"/>
    <property type="match status" value="1"/>
</dbReference>
<dbReference type="NCBIfam" id="TIGR02227">
    <property type="entry name" value="sigpep_I_bact"/>
    <property type="match status" value="1"/>
</dbReference>
<gene>
    <name evidence="8" type="primary">sip3</name>
    <name evidence="8" type="ordered locus">CD196_1194</name>
</gene>
<reference evidence="8 9" key="1">
    <citation type="journal article" date="2009" name="Genome Biol.">
        <title>Comparative genome and phenotypic analysis of Clostridium difficile 027 strains provides insight into the evolution of a hypervirulent bacterium.</title>
        <authorList>
            <person name="Stabler R.A."/>
            <person name="He M."/>
            <person name="Dawson L."/>
            <person name="Martin M."/>
            <person name="Valiente E."/>
            <person name="Corton C."/>
            <person name="Lawley T.D."/>
            <person name="Sebaihia M."/>
            <person name="Quail M.A."/>
            <person name="Rose G."/>
            <person name="Gerding D.N."/>
            <person name="Gibert M."/>
            <person name="Popoff M.R."/>
            <person name="Parkhill J."/>
            <person name="Dougan G."/>
            <person name="Wren B.W."/>
        </authorList>
    </citation>
    <scope>NUCLEOTIDE SEQUENCE [LARGE SCALE GENOMIC DNA]</scope>
    <source>
        <strain evidence="8 9">CD196</strain>
    </source>
</reference>
<dbReference type="InterPro" id="IPR036286">
    <property type="entry name" value="LexA/Signal_pep-like_sf"/>
</dbReference>
<dbReference type="GO" id="GO:0006465">
    <property type="term" value="P:signal peptide processing"/>
    <property type="evidence" value="ECO:0007669"/>
    <property type="project" value="InterPro"/>
</dbReference>
<dbReference type="EC" id="3.4.21.89" evidence="6"/>
<feature type="active site" evidence="5">
    <location>
        <position position="43"/>
    </location>
</feature>
<sequence length="182" mass="20538">MIRRKVMSVKKEIFDWIKSIAMAIVLAFVILQFIRPSVVSGESMYPTLDDKDYLILNRISYKVGKPEKGDIVVFKTNLVDGETGKKKDLIKRVIATEGDRIKISNSKVYVNGKLLNEPYIHNNYTSGDIDTVVPKGKLFAMGDNRENSNDSRFPDVGMVDEDEILGKVMVRLLPLDNIGKVD</sequence>
<evidence type="ECO:0000259" key="7">
    <source>
        <dbReference type="Pfam" id="PF10502"/>
    </source>
</evidence>
<evidence type="ECO:0000256" key="5">
    <source>
        <dbReference type="PIRSR" id="PIRSR600223-1"/>
    </source>
</evidence>
<dbReference type="PROSITE" id="PS00501">
    <property type="entry name" value="SPASE_I_1"/>
    <property type="match status" value="1"/>
</dbReference>
<dbReference type="GO" id="GO:0005886">
    <property type="term" value="C:plasma membrane"/>
    <property type="evidence" value="ECO:0007669"/>
    <property type="project" value="UniProtKB-SubCell"/>
</dbReference>
<dbReference type="InterPro" id="IPR019533">
    <property type="entry name" value="Peptidase_S26"/>
</dbReference>
<evidence type="ECO:0000256" key="2">
    <source>
        <dbReference type="ARBA" id="ARBA00009370"/>
    </source>
</evidence>
<dbReference type="Gene3D" id="2.10.109.10">
    <property type="entry name" value="Umud Fragment, subunit A"/>
    <property type="match status" value="1"/>
</dbReference>
<comment type="catalytic activity">
    <reaction evidence="6">
        <text>Cleavage of hydrophobic, N-terminal signal or leader sequences from secreted and periplasmic proteins.</text>
        <dbReference type="EC" id="3.4.21.89"/>
    </reaction>
</comment>
<dbReference type="EMBL" id="FN538970">
    <property type="protein sequence ID" value="CBA62267.1"/>
    <property type="molecule type" value="Genomic_DNA"/>
</dbReference>
<proteinExistence type="inferred from homology"/>
<feature type="active site" evidence="5">
    <location>
        <position position="91"/>
    </location>
</feature>
<dbReference type="CDD" id="cd06530">
    <property type="entry name" value="S26_SPase_I"/>
    <property type="match status" value="1"/>
</dbReference>
<evidence type="ECO:0000256" key="3">
    <source>
        <dbReference type="ARBA" id="ARBA00022670"/>
    </source>
</evidence>
<organism evidence="8 9">
    <name type="scientific">Clostridioides difficile (strain CD196)</name>
    <name type="common">Peptoclostridium difficile</name>
    <dbReference type="NCBI Taxonomy" id="645462"/>
    <lineage>
        <taxon>Bacteria</taxon>
        <taxon>Bacillati</taxon>
        <taxon>Bacillota</taxon>
        <taxon>Clostridia</taxon>
        <taxon>Peptostreptococcales</taxon>
        <taxon>Peptostreptococcaceae</taxon>
        <taxon>Clostridioides</taxon>
    </lineage>
</organism>
<dbReference type="InterPro" id="IPR019756">
    <property type="entry name" value="Pept_S26A_signal_pept_1_Ser-AS"/>
</dbReference>
<accession>A0A0H3N1A4</accession>
<keyword evidence="4 6" id="KW-0378">Hydrolase</keyword>
<dbReference type="KEGG" id="cdc:CD196_1194"/>
<dbReference type="PANTHER" id="PTHR43390:SF1">
    <property type="entry name" value="CHLOROPLAST PROCESSING PEPTIDASE"/>
    <property type="match status" value="1"/>
</dbReference>
<dbReference type="GO" id="GO:0009003">
    <property type="term" value="F:signal peptidase activity"/>
    <property type="evidence" value="ECO:0007669"/>
    <property type="project" value="UniProtKB-EC"/>
</dbReference>
<dbReference type="GO" id="GO:0004252">
    <property type="term" value="F:serine-type endopeptidase activity"/>
    <property type="evidence" value="ECO:0007669"/>
    <property type="project" value="InterPro"/>
</dbReference>
<name>A0A0H3N1A4_CLODC</name>